<accession>A0A1R3GQK1</accession>
<keyword evidence="2" id="KW-1185">Reference proteome</keyword>
<organism evidence="1 2">
    <name type="scientific">Corchorus capsularis</name>
    <name type="common">Jute</name>
    <dbReference type="NCBI Taxonomy" id="210143"/>
    <lineage>
        <taxon>Eukaryota</taxon>
        <taxon>Viridiplantae</taxon>
        <taxon>Streptophyta</taxon>
        <taxon>Embryophyta</taxon>
        <taxon>Tracheophyta</taxon>
        <taxon>Spermatophyta</taxon>
        <taxon>Magnoliopsida</taxon>
        <taxon>eudicotyledons</taxon>
        <taxon>Gunneridae</taxon>
        <taxon>Pentapetalae</taxon>
        <taxon>rosids</taxon>
        <taxon>malvids</taxon>
        <taxon>Malvales</taxon>
        <taxon>Malvaceae</taxon>
        <taxon>Grewioideae</taxon>
        <taxon>Apeibeae</taxon>
        <taxon>Corchorus</taxon>
    </lineage>
</organism>
<evidence type="ECO:0000313" key="1">
    <source>
        <dbReference type="EMBL" id="OMO60388.1"/>
    </source>
</evidence>
<sequence length="59" mass="6879">MEPAVSKAANGEEVLLPHDPEVFNECMNKLKQDKQKLEGIKIKLFQKLLMVKKFFFLML</sequence>
<gene>
    <name evidence="1" type="ORF">CCACVL1_24194</name>
</gene>
<evidence type="ECO:0000313" key="2">
    <source>
        <dbReference type="Proteomes" id="UP000188268"/>
    </source>
</evidence>
<dbReference type="Proteomes" id="UP000188268">
    <property type="component" value="Unassembled WGS sequence"/>
</dbReference>
<reference evidence="1 2" key="1">
    <citation type="submission" date="2013-09" db="EMBL/GenBank/DDBJ databases">
        <title>Corchorus capsularis genome sequencing.</title>
        <authorList>
            <person name="Alam M."/>
            <person name="Haque M.S."/>
            <person name="Islam M.S."/>
            <person name="Emdad E.M."/>
            <person name="Islam M.M."/>
            <person name="Ahmed B."/>
            <person name="Halim A."/>
            <person name="Hossen Q.M.M."/>
            <person name="Hossain M.Z."/>
            <person name="Ahmed R."/>
            <person name="Khan M.M."/>
            <person name="Islam R."/>
            <person name="Rashid M.M."/>
            <person name="Khan S.A."/>
            <person name="Rahman M.S."/>
            <person name="Alam M."/>
        </authorList>
    </citation>
    <scope>NUCLEOTIDE SEQUENCE [LARGE SCALE GENOMIC DNA]</scope>
    <source>
        <strain evidence="2">cv. CVL-1</strain>
        <tissue evidence="1">Whole seedling</tissue>
    </source>
</reference>
<dbReference type="EMBL" id="AWWV01013703">
    <property type="protein sequence ID" value="OMO60388.1"/>
    <property type="molecule type" value="Genomic_DNA"/>
</dbReference>
<dbReference type="AlphaFoldDB" id="A0A1R3GQK1"/>
<name>A0A1R3GQK1_COCAP</name>
<dbReference type="Gramene" id="OMO60388">
    <property type="protein sequence ID" value="OMO60388"/>
    <property type="gene ID" value="CCACVL1_24194"/>
</dbReference>
<protein>
    <submittedName>
        <fullName evidence="1">Uncharacterized protein</fullName>
    </submittedName>
</protein>
<proteinExistence type="predicted"/>
<comment type="caution">
    <text evidence="1">The sequence shown here is derived from an EMBL/GenBank/DDBJ whole genome shotgun (WGS) entry which is preliminary data.</text>
</comment>